<organism evidence="2 3">
    <name type="scientific">Papaver atlanticum</name>
    <dbReference type="NCBI Taxonomy" id="357466"/>
    <lineage>
        <taxon>Eukaryota</taxon>
        <taxon>Viridiplantae</taxon>
        <taxon>Streptophyta</taxon>
        <taxon>Embryophyta</taxon>
        <taxon>Tracheophyta</taxon>
        <taxon>Spermatophyta</taxon>
        <taxon>Magnoliopsida</taxon>
        <taxon>Ranunculales</taxon>
        <taxon>Papaveraceae</taxon>
        <taxon>Papaveroideae</taxon>
        <taxon>Papaver</taxon>
    </lineage>
</organism>
<protein>
    <submittedName>
        <fullName evidence="2">Uncharacterized protein</fullName>
    </submittedName>
</protein>
<reference evidence="2" key="1">
    <citation type="submission" date="2022-04" db="EMBL/GenBank/DDBJ databases">
        <title>A functionally conserved STORR gene fusion in Papaver species that diverged 16.8 million years ago.</title>
        <authorList>
            <person name="Catania T."/>
        </authorList>
    </citation>
    <scope>NUCLEOTIDE SEQUENCE</scope>
    <source>
        <strain evidence="2">S-188037</strain>
    </source>
</reference>
<feature type="signal peptide" evidence="1">
    <location>
        <begin position="1"/>
        <end position="30"/>
    </location>
</feature>
<keyword evidence="3" id="KW-1185">Reference proteome</keyword>
<accession>A0AAD4XGV1</accession>
<name>A0AAD4XGV1_9MAGN</name>
<dbReference type="AlphaFoldDB" id="A0AAD4XGV1"/>
<sequence>MAPKTSLSLVSFFLLGLTLIAFQPMNIVDALNWGTVDDTPCFTAGDILNPRISCAGNLMTWRYSPTDDVRGDCMGWCESVKDIAGVACAQMNEDENYMIYCACYDTCVIH</sequence>
<evidence type="ECO:0000313" key="2">
    <source>
        <dbReference type="EMBL" id="KAI3912895.1"/>
    </source>
</evidence>
<evidence type="ECO:0000256" key="1">
    <source>
        <dbReference type="SAM" id="SignalP"/>
    </source>
</evidence>
<feature type="chain" id="PRO_5042058249" evidence="1">
    <location>
        <begin position="31"/>
        <end position="110"/>
    </location>
</feature>
<evidence type="ECO:0000313" key="3">
    <source>
        <dbReference type="Proteomes" id="UP001202328"/>
    </source>
</evidence>
<comment type="caution">
    <text evidence="2">The sequence shown here is derived from an EMBL/GenBank/DDBJ whole genome shotgun (WGS) entry which is preliminary data.</text>
</comment>
<dbReference type="EMBL" id="JAJJMB010009601">
    <property type="protein sequence ID" value="KAI3912895.1"/>
    <property type="molecule type" value="Genomic_DNA"/>
</dbReference>
<proteinExistence type="predicted"/>
<dbReference type="Proteomes" id="UP001202328">
    <property type="component" value="Unassembled WGS sequence"/>
</dbReference>
<gene>
    <name evidence="2" type="ORF">MKW98_012837</name>
</gene>
<keyword evidence="1" id="KW-0732">Signal</keyword>